<name>A0AAE7WTV3_9CAUD</name>
<dbReference type="Proteomes" id="UP000827609">
    <property type="component" value="Segment"/>
</dbReference>
<keyword evidence="2" id="KW-1185">Reference proteome</keyword>
<accession>A0AAE7WTV3</accession>
<gene>
    <name evidence="1" type="ORF">pEaSNUABM7_00299</name>
</gene>
<reference evidence="1" key="1">
    <citation type="submission" date="2021-06" db="EMBL/GenBank/DDBJ databases">
        <title>Complete genome sequence of Erwinia phage pEa_SNUABM_7.</title>
        <authorList>
            <person name="Kim S.G."/>
            <person name="Park S.C."/>
        </authorList>
    </citation>
    <scope>NUCLEOTIDE SEQUENCE</scope>
</reference>
<evidence type="ECO:0000313" key="1">
    <source>
        <dbReference type="EMBL" id="QYW04967.1"/>
    </source>
</evidence>
<proteinExistence type="predicted"/>
<evidence type="ECO:0000313" key="2">
    <source>
        <dbReference type="Proteomes" id="UP000827609"/>
    </source>
</evidence>
<protein>
    <submittedName>
        <fullName evidence="1">Uncharacterized protein</fullName>
    </submittedName>
</protein>
<sequence>MIVVCNSSKEFSVERLKHGDAFVFGKTRMLLRADYLILTDKHNAFYVVRKSDVVWAPELTGATHMIKIRAYAQIKPFELHAACPQFNGRVYGTIAFRNPHFEHRMNTLRYSETIFGGQHGTVSCV</sequence>
<dbReference type="EMBL" id="MZ475896">
    <property type="protein sequence ID" value="QYW04967.1"/>
    <property type="molecule type" value="Genomic_DNA"/>
</dbReference>
<organism evidence="1 2">
    <name type="scientific">Erwinia phage pEa_SNUABM_7</name>
    <dbReference type="NCBI Taxonomy" id="2866695"/>
    <lineage>
        <taxon>Viruses</taxon>
        <taxon>Duplodnaviria</taxon>
        <taxon>Heunggongvirae</taxon>
        <taxon>Uroviricota</taxon>
        <taxon>Caudoviricetes</taxon>
        <taxon>Snuvirus</taxon>
        <taxon>Snuvirus SNUABM7</taxon>
    </lineage>
</organism>